<proteinExistence type="predicted"/>
<evidence type="ECO:0000313" key="2">
    <source>
        <dbReference type="Proteomes" id="UP000001549"/>
    </source>
</evidence>
<protein>
    <submittedName>
        <fullName evidence="1">Uncharacterized protein</fullName>
    </submittedName>
</protein>
<accession>F8B6P6</accession>
<dbReference type="Proteomes" id="UP000001549">
    <property type="component" value="Chromosome"/>
</dbReference>
<evidence type="ECO:0000313" key="1">
    <source>
        <dbReference type="EMBL" id="AEH10260.1"/>
    </source>
</evidence>
<name>F8B6P6_9ACTN</name>
<keyword evidence="2" id="KW-1185">Reference proteome</keyword>
<gene>
    <name evidence="1" type="ordered locus">FsymDg_2937</name>
</gene>
<dbReference type="RefSeq" id="WP_013874161.1">
    <property type="nucleotide sequence ID" value="NC_015656.1"/>
</dbReference>
<organism evidence="1 2">
    <name type="scientific">Candidatus Protofrankia datiscae</name>
    <dbReference type="NCBI Taxonomy" id="2716812"/>
    <lineage>
        <taxon>Bacteria</taxon>
        <taxon>Bacillati</taxon>
        <taxon>Actinomycetota</taxon>
        <taxon>Actinomycetes</taxon>
        <taxon>Frankiales</taxon>
        <taxon>Frankiaceae</taxon>
        <taxon>Protofrankia</taxon>
    </lineage>
</organism>
<dbReference type="eggNOG" id="ENOG50330CX">
    <property type="taxonomic scope" value="Bacteria"/>
</dbReference>
<dbReference type="EMBL" id="CP002801">
    <property type="protein sequence ID" value="AEH10260.1"/>
    <property type="molecule type" value="Genomic_DNA"/>
</dbReference>
<dbReference type="KEGG" id="fsy:FsymDg_2937"/>
<dbReference type="AlphaFoldDB" id="F8B6P6"/>
<sequence>MIIGTLIGESLRTDVPFEPPRLGIRRITRADVSASAAGDQPTTWTIIDFVSPDGDTAVVADALAASLRTEGGWYADFTDADNRFVIYAGRIFRYRRGDQAGRAEAVAYGRSMGVPEHQLDWRD</sequence>
<reference evidence="1 2" key="1">
    <citation type="submission" date="2011-05" db="EMBL/GenBank/DDBJ databases">
        <title>Complete sequence of chromosome of Frankia symbiont of Datisca glomerata.</title>
        <authorList>
            <consortium name="US DOE Joint Genome Institute"/>
            <person name="Lucas S."/>
            <person name="Han J."/>
            <person name="Lapidus A."/>
            <person name="Cheng J.-F."/>
            <person name="Goodwin L."/>
            <person name="Pitluck S."/>
            <person name="Peters L."/>
            <person name="Mikhailova N."/>
            <person name="Chertkov O."/>
            <person name="Teshima H."/>
            <person name="Han C."/>
            <person name="Tapia R."/>
            <person name="Land M."/>
            <person name="Hauser L."/>
            <person name="Kyrpides N."/>
            <person name="Ivanova N."/>
            <person name="Pagani I."/>
            <person name="Berry A."/>
            <person name="Pawlowski K."/>
            <person name="Persson T."/>
            <person name="Vanden Heuvel B."/>
            <person name="Benson D."/>
            <person name="Woyke T."/>
        </authorList>
    </citation>
    <scope>NUCLEOTIDE SEQUENCE [LARGE SCALE GENOMIC DNA]</scope>
    <source>
        <strain evidence="2">4085684</strain>
    </source>
</reference>
<dbReference type="HOGENOM" id="CLU_2021790_0_0_11"/>